<feature type="compositionally biased region" description="Acidic residues" evidence="1">
    <location>
        <begin position="598"/>
        <end position="612"/>
    </location>
</feature>
<feature type="compositionally biased region" description="Polar residues" evidence="1">
    <location>
        <begin position="321"/>
        <end position="331"/>
    </location>
</feature>
<feature type="compositionally biased region" description="Basic and acidic residues" evidence="1">
    <location>
        <begin position="613"/>
        <end position="623"/>
    </location>
</feature>
<feature type="compositionally biased region" description="Basic and acidic residues" evidence="1">
    <location>
        <begin position="95"/>
        <end position="109"/>
    </location>
</feature>
<protein>
    <submittedName>
        <fullName evidence="2">Uncharacterized protein</fullName>
    </submittedName>
</protein>
<feature type="compositionally biased region" description="Basic and acidic residues" evidence="1">
    <location>
        <begin position="496"/>
        <end position="505"/>
    </location>
</feature>
<feature type="compositionally biased region" description="Acidic residues" evidence="1">
    <location>
        <begin position="447"/>
        <end position="460"/>
    </location>
</feature>
<feature type="compositionally biased region" description="Basic and acidic residues" evidence="1">
    <location>
        <begin position="533"/>
        <end position="555"/>
    </location>
</feature>
<feature type="compositionally biased region" description="Basic and acidic residues" evidence="1">
    <location>
        <begin position="43"/>
        <end position="65"/>
    </location>
</feature>
<sequence>MHLVCKVKGVSSSTLSLLGGQLHPSFDLFDELEAKPHHTQLRHVSERVKRNKNESQHERGKDGHAPKSAQSDKGLIHPHGHTHHTQHEKHHQASHHHEDGRRHQDEHHEHGKGHSGHHTVTHQEHVKHHGKHKNGNAHHTSFCETHDCTLGRKPIKTNESSGFLTFPSFLAADIPDFLESRNFLYSPSHAAIAATASTSASASTQGSDAKSAEHKGSSDNGKVQPTMSQVKQHGKDDGDDDENEDGGDEDNDDYEDDEDGEEGEEGNDKNATASARSESHASEPEAHEEVNACKLSSEKHNPQAAGGDEGADVSHPGSHVPTDNSGKTVVTSGVDAVHKDNGAVQSGGYTVVTGPSGEACRIPTSKPNATGQNVEVSHPENHSPDVGAVVNTADNAVKAAKESNAAVEASERVEPMSSDEVSSDTANEMQPDHKAAEETKLQKDAGNSEEADEDKEDGNESAEHSESADGHDDHKQSELHNEAPEKTEEGNNNSGDEAHASKDDEVQNEDDEKGADHENAEHDDSDEDSQGSTEEHSDDKTGATATEEKTEDNVDHASSADAKVSEENHAEKPESSTKEDADAKTGKSDNRNKKGASDEDDDDAENDEEEEEGATKNDEHGDTESNESDESGEAETHKTEDDTDNPGQNSDAKTHDTEGGKGVRKEAGKQGTSNNAQDGAVENKAADKTSGQELSKSDKPKPDEAGASAAPSAIPADLVKSLEPIASPSVNGKAEAVVTARPLVDESAVPLCPGIESDQGATEAYEEQSESPSGKSKSEDDSANDDNAAREEDEHEASENQEQSESGGASKDDEEEGEEEEADEE</sequence>
<organism evidence="2 3">
    <name type="scientific">Babesia caballi</name>
    <dbReference type="NCBI Taxonomy" id="5871"/>
    <lineage>
        <taxon>Eukaryota</taxon>
        <taxon>Sar</taxon>
        <taxon>Alveolata</taxon>
        <taxon>Apicomplexa</taxon>
        <taxon>Aconoidasida</taxon>
        <taxon>Piroplasmida</taxon>
        <taxon>Babesiidae</taxon>
        <taxon>Babesia</taxon>
    </lineage>
</organism>
<feature type="compositionally biased region" description="Polar residues" evidence="1">
    <location>
        <begin position="419"/>
        <end position="428"/>
    </location>
</feature>
<dbReference type="Proteomes" id="UP001497744">
    <property type="component" value="Unassembled WGS sequence"/>
</dbReference>
<feature type="region of interest" description="Disordered" evidence="1">
    <location>
        <begin position="743"/>
        <end position="825"/>
    </location>
</feature>
<proteinExistence type="predicted"/>
<feature type="region of interest" description="Disordered" evidence="1">
    <location>
        <begin position="399"/>
        <end position="712"/>
    </location>
</feature>
<evidence type="ECO:0000313" key="3">
    <source>
        <dbReference type="Proteomes" id="UP001497744"/>
    </source>
</evidence>
<feature type="compositionally biased region" description="Basic residues" evidence="1">
    <location>
        <begin position="76"/>
        <end position="94"/>
    </location>
</feature>
<feature type="region of interest" description="Disordered" evidence="1">
    <location>
        <begin position="199"/>
        <end position="387"/>
    </location>
</feature>
<feature type="compositionally biased region" description="Basic and acidic residues" evidence="1">
    <location>
        <begin position="652"/>
        <end position="668"/>
    </location>
</feature>
<feature type="compositionally biased region" description="Basic and acidic residues" evidence="1">
    <location>
        <begin position="695"/>
        <end position="704"/>
    </location>
</feature>
<dbReference type="EMBL" id="BPLF01000002">
    <property type="protein sequence ID" value="GIX62675.1"/>
    <property type="molecule type" value="Genomic_DNA"/>
</dbReference>
<feature type="compositionally biased region" description="Acidic residues" evidence="1">
    <location>
        <begin position="812"/>
        <end position="825"/>
    </location>
</feature>
<dbReference type="RefSeq" id="XP_067714744.1">
    <property type="nucleotide sequence ID" value="XM_067858643.1"/>
</dbReference>
<feature type="compositionally biased region" description="Basic and acidic residues" evidence="1">
    <location>
        <begin position="563"/>
        <end position="597"/>
    </location>
</feature>
<name>A0AAV4LSA7_BABCB</name>
<evidence type="ECO:0000313" key="2">
    <source>
        <dbReference type="EMBL" id="GIX62675.1"/>
    </source>
</evidence>
<feature type="compositionally biased region" description="Basic residues" evidence="1">
    <location>
        <begin position="110"/>
        <end position="136"/>
    </location>
</feature>
<gene>
    <name evidence="2" type="ORF">BcabD6B2_21100</name>
</gene>
<feature type="compositionally biased region" description="Polar residues" evidence="1">
    <location>
        <begin position="365"/>
        <end position="375"/>
    </location>
</feature>
<feature type="compositionally biased region" description="Basic and acidic residues" evidence="1">
    <location>
        <begin position="461"/>
        <end position="489"/>
    </location>
</feature>
<dbReference type="GeneID" id="94194156"/>
<feature type="compositionally biased region" description="Basic and acidic residues" evidence="1">
    <location>
        <begin position="430"/>
        <end position="443"/>
    </location>
</feature>
<feature type="compositionally biased region" description="Acidic residues" evidence="1">
    <location>
        <begin position="624"/>
        <end position="633"/>
    </location>
</feature>
<feature type="compositionally biased region" description="Basic and acidic residues" evidence="1">
    <location>
        <begin position="277"/>
        <end position="301"/>
    </location>
</feature>
<dbReference type="AlphaFoldDB" id="A0AAV4LSA7"/>
<feature type="compositionally biased region" description="Acidic residues" evidence="1">
    <location>
        <begin position="237"/>
        <end position="265"/>
    </location>
</feature>
<evidence type="ECO:0000256" key="1">
    <source>
        <dbReference type="SAM" id="MobiDB-lite"/>
    </source>
</evidence>
<keyword evidence="3" id="KW-1185">Reference proteome</keyword>
<feature type="region of interest" description="Disordered" evidence="1">
    <location>
        <begin position="38"/>
        <end position="138"/>
    </location>
</feature>
<accession>A0AAV4LSA7</accession>
<feature type="compositionally biased region" description="Low complexity" evidence="1">
    <location>
        <begin position="199"/>
        <end position="209"/>
    </location>
</feature>
<comment type="caution">
    <text evidence="2">The sequence shown here is derived from an EMBL/GenBank/DDBJ whole genome shotgun (WGS) entry which is preliminary data.</text>
</comment>
<feature type="compositionally biased region" description="Polar residues" evidence="1">
    <location>
        <begin position="218"/>
        <end position="231"/>
    </location>
</feature>
<reference evidence="2 3" key="1">
    <citation type="submission" date="2021-06" db="EMBL/GenBank/DDBJ databases">
        <title>Genome sequence of Babesia caballi.</title>
        <authorList>
            <person name="Yamagishi J."/>
            <person name="Kidaka T."/>
            <person name="Ochi A."/>
        </authorList>
    </citation>
    <scope>NUCLEOTIDE SEQUENCE [LARGE SCALE GENOMIC DNA]</scope>
    <source>
        <strain evidence="2">USDA-D6B2</strain>
    </source>
</reference>